<comment type="caution">
    <text evidence="3">The sequence shown here is derived from an EMBL/GenBank/DDBJ whole genome shotgun (WGS) entry which is preliminary data.</text>
</comment>
<gene>
    <name evidence="3" type="ORF">HBA54_03920</name>
</gene>
<feature type="domain" description="Glycosyltransferase subfamily 4-like N-terminal" evidence="2">
    <location>
        <begin position="50"/>
        <end position="238"/>
    </location>
</feature>
<keyword evidence="4" id="KW-1185">Reference proteome</keyword>
<sequence length="453" mass="49635">MVSGLPDDILQSAGSAELWVAEQWKSTRLQVAFFTNAFPMMSEPFIALSAASLIDRGHDVDVYGLSNVTPTGFSSAPSVQAKLRDRFRNAQWPLRFSERMKQLPTAASDLARRRGIASLPIWKPGTYRRNWSDLTAVYQARVIAEPGEYDILHCQFATLAEYVVKHRRAGILKGRLVVHFRGYDISEVVQRFGPDVYDYLWSAADRFIANCDHFKERAIALGCPADKIDVVGSGIDLQGFAYQEPRSTDGGPVQCLTVGRLTPRKGIHIAIEALRRLVAEGCDINLAIVGDGEQRRELEEQASAGGLGERVKFLGSRPHSEIQTLLEASHIFIAASLTSSAGGVDAPVNTIKEAMAVGVPTCATDHGGIPELVEEGSTGVLARENDPASLAAALRRLLAREANWPTLSRAGRLRVERDYGNDIVTDKLLKVYEMALADRAKPERMISPVRAAQ</sequence>
<protein>
    <submittedName>
        <fullName evidence="3">Colanic acid biosynthesis glycosyltransferase WcaL</fullName>
    </submittedName>
</protein>
<proteinExistence type="predicted"/>
<reference evidence="3" key="1">
    <citation type="submission" date="2020-03" db="EMBL/GenBank/DDBJ databases">
        <title>Genome of Pelagibius litoralis DSM 21314T.</title>
        <authorList>
            <person name="Wang G."/>
        </authorList>
    </citation>
    <scope>NUCLEOTIDE SEQUENCE</scope>
    <source>
        <strain evidence="3">DSM 21314</strain>
    </source>
</reference>
<dbReference type="AlphaFoldDB" id="A0A967EVE3"/>
<accession>A0A967EVE3</accession>
<organism evidence="3 4">
    <name type="scientific">Pelagibius litoralis</name>
    <dbReference type="NCBI Taxonomy" id="374515"/>
    <lineage>
        <taxon>Bacteria</taxon>
        <taxon>Pseudomonadati</taxon>
        <taxon>Pseudomonadota</taxon>
        <taxon>Alphaproteobacteria</taxon>
        <taxon>Rhodospirillales</taxon>
        <taxon>Rhodovibrionaceae</taxon>
        <taxon>Pelagibius</taxon>
    </lineage>
</organism>
<dbReference type="RefSeq" id="WP_167221550.1">
    <property type="nucleotide sequence ID" value="NZ_JAAQPH010000002.1"/>
</dbReference>
<dbReference type="GO" id="GO:0016757">
    <property type="term" value="F:glycosyltransferase activity"/>
    <property type="evidence" value="ECO:0007669"/>
    <property type="project" value="InterPro"/>
</dbReference>
<dbReference type="PANTHER" id="PTHR45947:SF3">
    <property type="entry name" value="SULFOQUINOVOSYL TRANSFERASE SQD2"/>
    <property type="match status" value="1"/>
</dbReference>
<dbReference type="Gene3D" id="3.40.50.2000">
    <property type="entry name" value="Glycogen Phosphorylase B"/>
    <property type="match status" value="2"/>
</dbReference>
<feature type="domain" description="Glycosyl transferase family 1" evidence="1">
    <location>
        <begin position="249"/>
        <end position="401"/>
    </location>
</feature>
<evidence type="ECO:0000313" key="3">
    <source>
        <dbReference type="EMBL" id="NIA67729.1"/>
    </source>
</evidence>
<dbReference type="PANTHER" id="PTHR45947">
    <property type="entry name" value="SULFOQUINOVOSYL TRANSFERASE SQD2"/>
    <property type="match status" value="1"/>
</dbReference>
<dbReference type="Pfam" id="PF00534">
    <property type="entry name" value="Glycos_transf_1"/>
    <property type="match status" value="1"/>
</dbReference>
<dbReference type="InterPro" id="IPR001296">
    <property type="entry name" value="Glyco_trans_1"/>
</dbReference>
<evidence type="ECO:0000259" key="2">
    <source>
        <dbReference type="Pfam" id="PF13439"/>
    </source>
</evidence>
<dbReference type="Pfam" id="PF13439">
    <property type="entry name" value="Glyco_transf_4"/>
    <property type="match status" value="1"/>
</dbReference>
<name>A0A967EVE3_9PROT</name>
<evidence type="ECO:0000259" key="1">
    <source>
        <dbReference type="Pfam" id="PF00534"/>
    </source>
</evidence>
<dbReference type="EMBL" id="JAAQPH010000002">
    <property type="protein sequence ID" value="NIA67729.1"/>
    <property type="molecule type" value="Genomic_DNA"/>
</dbReference>
<dbReference type="Proteomes" id="UP000761264">
    <property type="component" value="Unassembled WGS sequence"/>
</dbReference>
<dbReference type="InterPro" id="IPR050194">
    <property type="entry name" value="Glycosyltransferase_grp1"/>
</dbReference>
<dbReference type="SUPFAM" id="SSF53756">
    <property type="entry name" value="UDP-Glycosyltransferase/glycogen phosphorylase"/>
    <property type="match status" value="1"/>
</dbReference>
<dbReference type="InterPro" id="IPR028098">
    <property type="entry name" value="Glyco_trans_4-like_N"/>
</dbReference>
<evidence type="ECO:0000313" key="4">
    <source>
        <dbReference type="Proteomes" id="UP000761264"/>
    </source>
</evidence>